<accession>A0A0M1P7F1</accession>
<keyword evidence="2" id="KW-1185">Reference proteome</keyword>
<evidence type="ECO:0000313" key="1">
    <source>
        <dbReference type="EMBL" id="KOR90260.1"/>
    </source>
</evidence>
<comment type="caution">
    <text evidence="1">The sequence shown here is derived from an EMBL/GenBank/DDBJ whole genome shotgun (WGS) entry which is preliminary data.</text>
</comment>
<dbReference type="PATRIC" id="fig|1705565.3.peg.4989"/>
<dbReference type="Proteomes" id="UP000036932">
    <property type="component" value="Unassembled WGS sequence"/>
</dbReference>
<protein>
    <submittedName>
        <fullName evidence="1">Uncharacterized protein</fullName>
    </submittedName>
</protein>
<name>A0A0M1P7F1_9BACL</name>
<evidence type="ECO:0000313" key="2">
    <source>
        <dbReference type="Proteomes" id="UP000036932"/>
    </source>
</evidence>
<sequence length="113" mass="13468">MKFSKRKSYIALYDFLSKRWENSNKENEDAAIFLGSMSPHISNDSKSTDPAYWQDWDTAWQEAELQSDINEGKLLFIIIKFIRNYEELGFELSELIIEIEKQHQNRDLFKLLD</sequence>
<gene>
    <name evidence="1" type="ORF">AM231_14715</name>
</gene>
<dbReference type="AlphaFoldDB" id="A0A0M1P7F1"/>
<reference evidence="2" key="1">
    <citation type="submission" date="2015-08" db="EMBL/GenBank/DDBJ databases">
        <title>Genome sequencing project for genomic taxonomy and phylogenomics of Bacillus-like bacteria.</title>
        <authorList>
            <person name="Liu B."/>
            <person name="Wang J."/>
            <person name="Zhu Y."/>
            <person name="Liu G."/>
            <person name="Chen Q."/>
            <person name="Chen Z."/>
            <person name="Lan J."/>
            <person name="Che J."/>
            <person name="Ge C."/>
            <person name="Shi H."/>
            <person name="Pan Z."/>
            <person name="Liu X."/>
        </authorList>
    </citation>
    <scope>NUCLEOTIDE SEQUENCE [LARGE SCALE GENOMIC DNA]</scope>
    <source>
        <strain evidence="2">FJAT-22460</strain>
    </source>
</reference>
<organism evidence="1 2">
    <name type="scientific">Paenibacillus solani</name>
    <dbReference type="NCBI Taxonomy" id="1705565"/>
    <lineage>
        <taxon>Bacteria</taxon>
        <taxon>Bacillati</taxon>
        <taxon>Bacillota</taxon>
        <taxon>Bacilli</taxon>
        <taxon>Bacillales</taxon>
        <taxon>Paenibacillaceae</taxon>
        <taxon>Paenibacillus</taxon>
    </lineage>
</organism>
<dbReference type="EMBL" id="LIUT01000001">
    <property type="protein sequence ID" value="KOR90260.1"/>
    <property type="molecule type" value="Genomic_DNA"/>
</dbReference>
<dbReference type="OrthoDB" id="4350944at2"/>
<dbReference type="RefSeq" id="WP_054403203.1">
    <property type="nucleotide sequence ID" value="NZ_LIUT01000001.1"/>
</dbReference>
<proteinExistence type="predicted"/>